<dbReference type="Gene3D" id="3.40.309.10">
    <property type="entry name" value="Aldehyde Dehydrogenase, Chain A, domain 2"/>
    <property type="match status" value="1"/>
</dbReference>
<dbReference type="Proteomes" id="UP000053246">
    <property type="component" value="Unassembled WGS sequence"/>
</dbReference>
<name>A0A9X0I6Y3_9ACTN</name>
<protein>
    <submittedName>
        <fullName evidence="6">Betaine aldehyde dehydrogenase</fullName>
    </submittedName>
</protein>
<dbReference type="FunFam" id="3.40.309.10:FF:000012">
    <property type="entry name" value="Betaine aldehyde dehydrogenase"/>
    <property type="match status" value="1"/>
</dbReference>
<evidence type="ECO:0000256" key="1">
    <source>
        <dbReference type="ARBA" id="ARBA00009986"/>
    </source>
</evidence>
<sequence>MSATTHTDRLSLSCLDDLPRGLFIAGKWSAADDHRQLVSLRPSTAETLTTVAHAGVTDVARSVAAAGAAGRPGSRWHRMSPAARSRMLHRIGDLILENADRLALLDCLDNGKPLRVARAGDVPAAAAVFHYMAGWPGRLNGENASIYTGSPERHLALTVPEPVGVVAAIIPWNFPLYMAAAKVAPALAAGCTVVLKPAEQTPLSALALAQLAQEAGLPPGVLNVLTGDAATGAALAAHPGVDKVTFTGSTEVGRSIVRGAAVDFRRVTLELGGKSPNIVFGDADLRQAIDGAAHAIFYNQGETCVAGSRLYVQRQVFDEVVAGIRERAAAIRIGDGLDRDTEMGPLISAEHRTRVLSYLDSARADGARVTGGQVPDSPGFFCTPAVVTDADPQAPVVREEVFGPVLVAQPFDTVQEAVALANDSPYGLAAGVFTRDLGLAHQVGRRLRAGTVWINSWHVLDPALPFGGMRGSGWGREMGKAGVDAFLETKTLINDLGNRSWGPTPASK</sequence>
<dbReference type="Pfam" id="PF00171">
    <property type="entry name" value="Aldedh"/>
    <property type="match status" value="1"/>
</dbReference>
<dbReference type="PROSITE" id="PS00070">
    <property type="entry name" value="ALDEHYDE_DEHYDR_CYS"/>
    <property type="match status" value="1"/>
</dbReference>
<comment type="caution">
    <text evidence="6">The sequence shown here is derived from an EMBL/GenBank/DDBJ whole genome shotgun (WGS) entry which is preliminary data.</text>
</comment>
<proteinExistence type="inferred from homology"/>
<dbReference type="FunFam" id="3.40.605.10:FF:000007">
    <property type="entry name" value="NAD/NADP-dependent betaine aldehyde dehydrogenase"/>
    <property type="match status" value="1"/>
</dbReference>
<dbReference type="PROSITE" id="PS00687">
    <property type="entry name" value="ALDEHYDE_DEHYDR_GLU"/>
    <property type="match status" value="1"/>
</dbReference>
<dbReference type="InterPro" id="IPR016160">
    <property type="entry name" value="Ald_DH_CS_CYS"/>
</dbReference>
<organism evidence="6 7">
    <name type="scientific">Micromonospora maris</name>
    <dbReference type="NCBI Taxonomy" id="1003110"/>
    <lineage>
        <taxon>Bacteria</taxon>
        <taxon>Bacillati</taxon>
        <taxon>Actinomycetota</taxon>
        <taxon>Actinomycetes</taxon>
        <taxon>Micromonosporales</taxon>
        <taxon>Micromonosporaceae</taxon>
        <taxon>Micromonospora</taxon>
    </lineage>
</organism>
<dbReference type="InterPro" id="IPR016162">
    <property type="entry name" value="Ald_DH_N"/>
</dbReference>
<evidence type="ECO:0000313" key="6">
    <source>
        <dbReference type="EMBL" id="KUJ47992.1"/>
    </source>
</evidence>
<evidence type="ECO:0000259" key="5">
    <source>
        <dbReference type="Pfam" id="PF00171"/>
    </source>
</evidence>
<keyword evidence="7" id="KW-1185">Reference proteome</keyword>
<dbReference type="AlphaFoldDB" id="A0A9X0I6Y3"/>
<accession>A0A9X0I6Y3</accession>
<keyword evidence="2 4" id="KW-0560">Oxidoreductase</keyword>
<dbReference type="InterPro" id="IPR015590">
    <property type="entry name" value="Aldehyde_DH_dom"/>
</dbReference>
<dbReference type="Gene3D" id="3.40.605.10">
    <property type="entry name" value="Aldehyde Dehydrogenase, Chain A, domain 1"/>
    <property type="match status" value="1"/>
</dbReference>
<dbReference type="InterPro" id="IPR016161">
    <property type="entry name" value="Ald_DH/histidinol_DH"/>
</dbReference>
<evidence type="ECO:0000256" key="4">
    <source>
        <dbReference type="RuleBase" id="RU003345"/>
    </source>
</evidence>
<feature type="active site" evidence="3">
    <location>
        <position position="270"/>
    </location>
</feature>
<evidence type="ECO:0000256" key="3">
    <source>
        <dbReference type="PROSITE-ProRule" id="PRU10007"/>
    </source>
</evidence>
<dbReference type="GO" id="GO:0016620">
    <property type="term" value="F:oxidoreductase activity, acting on the aldehyde or oxo group of donors, NAD or NADP as acceptor"/>
    <property type="evidence" value="ECO:0007669"/>
    <property type="project" value="InterPro"/>
</dbReference>
<comment type="similarity">
    <text evidence="1 4">Belongs to the aldehyde dehydrogenase family.</text>
</comment>
<dbReference type="InterPro" id="IPR029510">
    <property type="entry name" value="Ald_DH_CS_GLU"/>
</dbReference>
<gene>
    <name evidence="6" type="ORF">ADL17_02570</name>
</gene>
<evidence type="ECO:0000313" key="7">
    <source>
        <dbReference type="Proteomes" id="UP000053246"/>
    </source>
</evidence>
<dbReference type="PANTHER" id="PTHR11699">
    <property type="entry name" value="ALDEHYDE DEHYDROGENASE-RELATED"/>
    <property type="match status" value="1"/>
</dbReference>
<dbReference type="SUPFAM" id="SSF53720">
    <property type="entry name" value="ALDH-like"/>
    <property type="match status" value="1"/>
</dbReference>
<feature type="domain" description="Aldehyde dehydrogenase" evidence="5">
    <location>
        <begin position="28"/>
        <end position="491"/>
    </location>
</feature>
<dbReference type="InterPro" id="IPR016163">
    <property type="entry name" value="Ald_DH_C"/>
</dbReference>
<reference evidence="6 7" key="1">
    <citation type="submission" date="2015-10" db="EMBL/GenBank/DDBJ databases">
        <authorList>
            <person name="Ju K.-S."/>
            <person name="Doroghazi J.R."/>
            <person name="Metcalf W.W."/>
        </authorList>
    </citation>
    <scope>NUCLEOTIDE SEQUENCE [LARGE SCALE GENOMIC DNA]</scope>
    <source>
        <strain evidence="6 7">NRRL B-24793</strain>
    </source>
</reference>
<dbReference type="RefSeq" id="WP_050814522.1">
    <property type="nucleotide sequence ID" value="NZ_LMWI01000001.1"/>
</dbReference>
<evidence type="ECO:0000256" key="2">
    <source>
        <dbReference type="ARBA" id="ARBA00023002"/>
    </source>
</evidence>
<dbReference type="EMBL" id="LMWI01000001">
    <property type="protein sequence ID" value="KUJ47992.1"/>
    <property type="molecule type" value="Genomic_DNA"/>
</dbReference>